<feature type="coiled-coil region" evidence="10">
    <location>
        <begin position="2336"/>
        <end position="2363"/>
    </location>
</feature>
<dbReference type="SUPFAM" id="SSF52540">
    <property type="entry name" value="P-loop containing nucleoside triphosphate hydrolases"/>
    <property type="match status" value="1"/>
</dbReference>
<evidence type="ECO:0000256" key="4">
    <source>
        <dbReference type="ARBA" id="ARBA00023054"/>
    </source>
</evidence>
<accession>A0A6A5EQB4</accession>
<feature type="coiled-coil region" evidence="10">
    <location>
        <begin position="775"/>
        <end position="898"/>
    </location>
</feature>
<dbReference type="PANTHER" id="PTHR47968:SF75">
    <property type="entry name" value="CENTROMERE-ASSOCIATED PROTEIN E"/>
    <property type="match status" value="1"/>
</dbReference>
<dbReference type="GO" id="GO:0003777">
    <property type="term" value="F:microtubule motor activity"/>
    <property type="evidence" value="ECO:0007669"/>
    <property type="project" value="InterPro"/>
</dbReference>
<dbReference type="GO" id="GO:0030071">
    <property type="term" value="P:regulation of mitotic metaphase/anaphase transition"/>
    <property type="evidence" value="ECO:0007669"/>
    <property type="project" value="UniProtKB-ARBA"/>
</dbReference>
<dbReference type="OrthoDB" id="21525at2759"/>
<evidence type="ECO:0000256" key="5">
    <source>
        <dbReference type="ARBA" id="ARBA00023175"/>
    </source>
</evidence>
<feature type="region of interest" description="Disordered" evidence="11">
    <location>
        <begin position="2604"/>
        <end position="2671"/>
    </location>
</feature>
<evidence type="ECO:0000256" key="2">
    <source>
        <dbReference type="ARBA" id="ARBA00022741"/>
    </source>
</evidence>
<feature type="coiled-coil region" evidence="10">
    <location>
        <begin position="355"/>
        <end position="410"/>
    </location>
</feature>
<dbReference type="PROSITE" id="PS50067">
    <property type="entry name" value="KINESIN_MOTOR_2"/>
    <property type="match status" value="1"/>
</dbReference>
<feature type="compositionally biased region" description="Basic and acidic residues" evidence="11">
    <location>
        <begin position="2643"/>
        <end position="2652"/>
    </location>
</feature>
<feature type="compositionally biased region" description="Low complexity" evidence="11">
    <location>
        <begin position="2625"/>
        <end position="2634"/>
    </location>
</feature>
<evidence type="ECO:0000256" key="3">
    <source>
        <dbReference type="ARBA" id="ARBA00022840"/>
    </source>
</evidence>
<dbReference type="GO" id="GO:0005524">
    <property type="term" value="F:ATP binding"/>
    <property type="evidence" value="ECO:0007669"/>
    <property type="project" value="UniProtKB-UniRule"/>
</dbReference>
<name>A0A6A5EQB4_PERFL</name>
<feature type="domain" description="Kinesin motor" evidence="12">
    <location>
        <begin position="6"/>
        <end position="339"/>
    </location>
</feature>
<gene>
    <name evidence="13" type="ORF">PFLUV_G00208900</name>
</gene>
<dbReference type="GO" id="GO:0140694">
    <property type="term" value="P:membraneless organelle assembly"/>
    <property type="evidence" value="ECO:0007669"/>
    <property type="project" value="UniProtKB-ARBA"/>
</dbReference>
<proteinExistence type="inferred from homology"/>
<dbReference type="SMART" id="SM00129">
    <property type="entry name" value="KISc"/>
    <property type="match status" value="1"/>
</dbReference>
<keyword evidence="2 9" id="KW-0547">Nucleotide-binding</keyword>
<dbReference type="InterPro" id="IPR036961">
    <property type="entry name" value="Kinesin_motor_dom_sf"/>
</dbReference>
<evidence type="ECO:0000259" key="12">
    <source>
        <dbReference type="PROSITE" id="PS50067"/>
    </source>
</evidence>
<comment type="caution">
    <text evidence="13">The sequence shown here is derived from an EMBL/GenBank/DDBJ whole genome shotgun (WGS) entry which is preliminary data.</text>
</comment>
<dbReference type="PRINTS" id="PR00380">
    <property type="entry name" value="KINESINHEAVY"/>
</dbReference>
<evidence type="ECO:0000256" key="9">
    <source>
        <dbReference type="PROSITE-ProRule" id="PRU00283"/>
    </source>
</evidence>
<keyword evidence="14" id="KW-1185">Reference proteome</keyword>
<keyword evidence="6" id="KW-0206">Cytoskeleton</keyword>
<dbReference type="Gene3D" id="1.10.287.1490">
    <property type="match status" value="1"/>
</dbReference>
<feature type="coiled-coil region" evidence="10">
    <location>
        <begin position="935"/>
        <end position="1839"/>
    </location>
</feature>
<dbReference type="GO" id="GO:0000280">
    <property type="term" value="P:nuclear division"/>
    <property type="evidence" value="ECO:0007669"/>
    <property type="project" value="UniProtKB-ARBA"/>
</dbReference>
<sequence>MTEESAVKVCVRVRPLIEREEKAATENAEPVQLFWKTDKKSIYQNDNGNSTKSFGFDRVFTSDETTNQLYQEIAKPLVVSSVEGYNGTIFAYGQTSSGKTFTMMGSSRNPGVIPLAVEDVFQTITKFPNKEFLLRVSYMEIYNETVSDLLVDSSKRKPLEVRETINKNIFVSDLTEELVTSSAQALAWIRKGEKNRHYEKTSMNQRSSRSHAIFRMILESREKSDPASGENAEGAILVSNLNLVDLAGSERASQTGAEGARFKEGCNINRSLFVLGQVIKKLTDESQKGFTNYRDSKLTRILQNSLGGNAKTVIICTITPATLDETLSTLQFASTAKKMKNDPHVTEVSDDGALLKRYRNEIVDLKRRLHEVSSGTQTTATEKKVLSQMLQEKDQLQREQEDRIRNLTKLLVTSSNLVPVQKMPKRRVTWGGKMLRLGRPSACDGGSSDLSFAESFYRKRKADRSCLTEIGEDDDDFQWEIPDEPSYDMDISPNSVCVRRSDERSYNSPKDFVSPDRMRELSGKVSALELQLELESQQKEEALTKVESLHGRLAELELRLQTEGQQKPEALEKMQTTEQNVAELELQLQLQTEALENIQTSDQRVAELELQLQTEALQKQDALEKMQTSDQRVAELELQLQLQTEVLENMQTSDQRLAELELQLQTEAQQKLEAMEKVEMLDLRVADLERQLEDQSHTLSKTDQQMKDFAETIQLCETLATEKDMIVAERDYLKQEIGMFIEQTQSLEKENAALSQEMTTKRELEEFKSLEEEFRKEHENELQNEISQLKKAVESSTLQCLELQNKLETVSEELKKKTEFAEELQSMSGKDLVQEVAKLRRSLDDAEGLSRDTKKEWAVLRSQNIATEEMNMTLNANYDKMEAEVKSLRSQLETEKSHFRKMQSDLQKELNVAFAENTKLTALLDGNVPKNLIDSIELERTAAQLTRELTASQEAEGALRAQLEELASLQPLPDKVENLTKQLNQLTEELQCVRAEKDALLSEKDAGAQSSAEEMEKLLSAVTSLTAERDQLMRDRQQNVEMAAETQVLVHSLQEELQEQRHKNSDLVKLCEQKESDLGEHMRSLSQDLQSVRVEKDTLLSEQNACAQSSAEEMEKLLSIRASLTAERDQLQMDMQENVEIMIENQEELRTAIEKNREQKERIKQLETAQTSKQDGPPNEMSAQIEELQTRMMENQEELRLSQEKIKQLQDEISVLTSQKAELEGRPSNGSDAEITLQNQIQRLTEELESVRAERDSLLSERTADTRSEEMEKLLCRVTSLGEERDQLQEIMEGLRQEKNQLKAELEDRMEMVVQAQSGFNHPEILTSELQPHDEKKTQLQQEMMENQEELRESQEKIRQLQDEISSLLSERTTDTPTRSEEMERLLCRVTSLSEDRDQLQEIMEGLRQEKNQLRAELEDRMETMQTEMMENQEELRVSQEKIRQLQDEISVLTSQEAELEGRPSNERDAEITLQLQELQNQIQRLTEELESVRAERDSLLSERTADTHSEEMEKLLCRVTSLGEERDQLQEIMEGLRQEKNQLRAELEDRMETMQTEMMENQEELRESQEKIRVLQDEISVLTSQKAELEDRQSNERDAEITLQLQELQNQIQRLTEELESVRAERDSLLSERTADTHSEEMEKLLCRVTSLGEERDQLQEIMEGLRQEKNQLRAELEDRMETMQTEMMENQEELRVSQEKIRQLQDEISVLTSQEAELEGRPSNERDAEITLQLQELQNQIQRLTEELESVRAERDSLLSERTADTHSEEMEKLLCRVTSLGEERDQLQEIMEGLRQEKNQLRAELEDRMETMQTEIAQLNMSLQSVTEQKSQLENYLQQNMNMASTTQELLTSVQEELCAQKQINSDLEKLCQEKECSLDQQMRTLTEKLESIEAERDSLLSEKEANCLTSTEKMEKLLCSVKSLSEERDQLQELLEGLRQEKNQLRAELEDRMGTMQTEMRTLTEKLESIEAERDILLSKEEANCQTFTKETEKLQYKVKYLREERDQLQELLEGQRREKNRLKAELEDRMEMISAIQEKLHEQEQQQPERGERETTLQQRVQQLEEQLEMLKERQSRAVVDADASQQLLSDANTTISALKEQLSSLDQSTSGVKETVSSRLQDSTEQLQESFRKLQHFIDTCSKSNFTDPVEIQSAVKHSFLTSLPEPTKKAYIALCQVRQQAAECGRNIRLHLQAQARGYRKQFEELVKKDLAVFEERRLQDVLLCRAQAPCYSVKDEDFQKLWDHRLTELLDKRQLYLKKMSSILEKLWANMATYPSELSADIRDGKRFKEQLQAVLTNEPISFSRMDSILSCELDHTSAVAHNRRLTLQGVIDEHNALQEELKLLEDQANSQLGEERSKSSTLLQALEGAPLKTELSLLKDNQQLLLQLRQTEEKVKALCVQTEQLEDARIKASNRVSNHKQATQLLQTELQDCRAEVEEKDQAIQTLRSKLRESEIHLKKNASPSAVELEKLRTKLFKMEVELSSASDKHKEEIQRMTTLLKEKEESLRKLKETLRRSQQQGEVSILQGEDLHARLTNPRGLGIKTSILQEKTKLEEEVKTLHMKIIELESLVSSQQAEITKWKGRAIRLKVKTKGEVDKPSSPCTPTKRALPMNSDPSSSLSSPAKFLVTPRRVLDSPRKPLDSPNVLESPKSKFFDAGGASDVLSRTRPKQFFDNTSLGTIPDIFNVPDSPDEKNGVSADRKEDLWPKSPSGQDEMCKTQ</sequence>
<keyword evidence="6" id="KW-0963">Cytoplasm</keyword>
<organism evidence="13 14">
    <name type="scientific">Perca fluviatilis</name>
    <name type="common">European perch</name>
    <dbReference type="NCBI Taxonomy" id="8168"/>
    <lineage>
        <taxon>Eukaryota</taxon>
        <taxon>Metazoa</taxon>
        <taxon>Chordata</taxon>
        <taxon>Craniata</taxon>
        <taxon>Vertebrata</taxon>
        <taxon>Euteleostomi</taxon>
        <taxon>Actinopterygii</taxon>
        <taxon>Neopterygii</taxon>
        <taxon>Teleostei</taxon>
        <taxon>Neoteleostei</taxon>
        <taxon>Acanthomorphata</taxon>
        <taxon>Eupercaria</taxon>
        <taxon>Perciformes</taxon>
        <taxon>Percoidei</taxon>
        <taxon>Percidae</taxon>
        <taxon>Percinae</taxon>
        <taxon>Perca</taxon>
    </lineage>
</organism>
<dbReference type="InterPro" id="IPR027417">
    <property type="entry name" value="P-loop_NTPase"/>
</dbReference>
<keyword evidence="3 9" id="KW-0067">ATP-binding</keyword>
<protein>
    <recommendedName>
        <fullName evidence="7">Centromere-associated protein E</fullName>
    </recommendedName>
    <alternativeName>
        <fullName evidence="8">Centromere protein E</fullName>
    </alternativeName>
</protein>
<dbReference type="Pfam" id="PF00225">
    <property type="entry name" value="Kinesin"/>
    <property type="match status" value="1"/>
</dbReference>
<evidence type="ECO:0000256" key="6">
    <source>
        <dbReference type="ARBA" id="ARBA00023212"/>
    </source>
</evidence>
<comment type="subcellular location">
    <subcellularLocation>
        <location evidence="1">Cytoplasm</location>
        <location evidence="1">Cytoskeleton</location>
    </subcellularLocation>
</comment>
<evidence type="ECO:0000256" key="10">
    <source>
        <dbReference type="SAM" id="Coils"/>
    </source>
</evidence>
<dbReference type="Gene3D" id="3.40.850.10">
    <property type="entry name" value="Kinesin motor domain"/>
    <property type="match status" value="1"/>
</dbReference>
<dbReference type="CDD" id="cd01374">
    <property type="entry name" value="KISc_CENP_E"/>
    <property type="match status" value="1"/>
</dbReference>
<evidence type="ECO:0000256" key="8">
    <source>
        <dbReference type="ARBA" id="ARBA00081766"/>
    </source>
</evidence>
<feature type="coiled-coil region" evidence="10">
    <location>
        <begin position="1886"/>
        <end position="2114"/>
    </location>
</feature>
<feature type="region of interest" description="Disordered" evidence="11">
    <location>
        <begin position="2686"/>
        <end position="2731"/>
    </location>
</feature>
<dbReference type="FunFam" id="3.40.850.10:FF:000026">
    <property type="entry name" value="Centromere-associated protein E"/>
    <property type="match status" value="1"/>
</dbReference>
<dbReference type="GO" id="GO:0007018">
    <property type="term" value="P:microtubule-based movement"/>
    <property type="evidence" value="ECO:0007669"/>
    <property type="project" value="InterPro"/>
</dbReference>
<dbReference type="GO" id="GO:0000779">
    <property type="term" value="C:condensed chromosome, centromeric region"/>
    <property type="evidence" value="ECO:0007669"/>
    <property type="project" value="UniProtKB-ARBA"/>
</dbReference>
<dbReference type="GO" id="GO:0008608">
    <property type="term" value="P:attachment of spindle microtubules to kinetochore"/>
    <property type="evidence" value="ECO:0007669"/>
    <property type="project" value="UniProtKB-ARBA"/>
</dbReference>
<feature type="coiled-coil region" evidence="10">
    <location>
        <begin position="518"/>
        <end position="705"/>
    </location>
</feature>
<dbReference type="GO" id="GO:0005874">
    <property type="term" value="C:microtubule"/>
    <property type="evidence" value="ECO:0007669"/>
    <property type="project" value="TreeGrafter"/>
</dbReference>
<dbReference type="GO" id="GO:0043515">
    <property type="term" value="F:kinetochore binding"/>
    <property type="evidence" value="ECO:0007669"/>
    <property type="project" value="UniProtKB-ARBA"/>
</dbReference>
<comment type="similarity">
    <text evidence="9">Belongs to the TRAFAC class myosin-kinesin ATPase superfamily. Kinesin family.</text>
</comment>
<dbReference type="InterPro" id="IPR027640">
    <property type="entry name" value="Kinesin-like_fam"/>
</dbReference>
<dbReference type="GO" id="GO:0007051">
    <property type="term" value="P:spindle organization"/>
    <property type="evidence" value="ECO:0007669"/>
    <property type="project" value="UniProtKB-ARBA"/>
</dbReference>
<evidence type="ECO:0000256" key="7">
    <source>
        <dbReference type="ARBA" id="ARBA00070169"/>
    </source>
</evidence>
<dbReference type="GO" id="GO:0008017">
    <property type="term" value="F:microtubule binding"/>
    <property type="evidence" value="ECO:0007669"/>
    <property type="project" value="InterPro"/>
</dbReference>
<evidence type="ECO:0000313" key="14">
    <source>
        <dbReference type="Proteomes" id="UP000465112"/>
    </source>
</evidence>
<evidence type="ECO:0000256" key="11">
    <source>
        <dbReference type="SAM" id="MobiDB-lite"/>
    </source>
</evidence>
<evidence type="ECO:0000256" key="1">
    <source>
        <dbReference type="ARBA" id="ARBA00004245"/>
    </source>
</evidence>
<dbReference type="GO" id="GO:0000278">
    <property type="term" value="P:mitotic cell cycle"/>
    <property type="evidence" value="ECO:0007669"/>
    <property type="project" value="UniProtKB-ARBA"/>
</dbReference>
<feature type="compositionally biased region" description="Basic and acidic residues" evidence="11">
    <location>
        <begin position="2702"/>
        <end position="2717"/>
    </location>
</feature>
<dbReference type="PANTHER" id="PTHR47968">
    <property type="entry name" value="CENTROMERE PROTEIN E"/>
    <property type="match status" value="1"/>
</dbReference>
<dbReference type="EMBL" id="VHII01000018">
    <property type="protein sequence ID" value="KAF1376252.1"/>
    <property type="molecule type" value="Genomic_DNA"/>
</dbReference>
<dbReference type="Proteomes" id="UP000465112">
    <property type="component" value="Unassembled WGS sequence"/>
</dbReference>
<reference evidence="13 14" key="1">
    <citation type="submission" date="2019-06" db="EMBL/GenBank/DDBJ databases">
        <title>A chromosome-scale genome assembly of the European perch, Perca fluviatilis.</title>
        <authorList>
            <person name="Roques C."/>
            <person name="Zahm M."/>
            <person name="Cabau C."/>
            <person name="Klopp C."/>
            <person name="Bouchez O."/>
            <person name="Donnadieu C."/>
            <person name="Kuhl H."/>
            <person name="Gislard M."/>
            <person name="Guendouz S."/>
            <person name="Journot L."/>
            <person name="Haffray P."/>
            <person name="Bestin A."/>
            <person name="Morvezen R."/>
            <person name="Feron R."/>
            <person name="Wen M."/>
            <person name="Jouanno E."/>
            <person name="Herpin A."/>
            <person name="Schartl M."/>
            <person name="Postlethwait J."/>
            <person name="Schaerlinger B."/>
            <person name="Chardard D."/>
            <person name="Lecocq T."/>
            <person name="Poncet C."/>
            <person name="Jaffrelo L."/>
            <person name="Lampietro C."/>
            <person name="Guiguen Y."/>
        </authorList>
    </citation>
    <scope>NUCLEOTIDE SEQUENCE [LARGE SCALE GENOMIC DNA]</scope>
    <source>
        <tissue evidence="13">Blood</tissue>
    </source>
</reference>
<feature type="binding site" evidence="9">
    <location>
        <begin position="93"/>
        <end position="100"/>
    </location>
    <ligand>
        <name>ATP</name>
        <dbReference type="ChEBI" id="CHEBI:30616"/>
    </ligand>
</feature>
<evidence type="ECO:0000313" key="13">
    <source>
        <dbReference type="EMBL" id="KAF1376252.1"/>
    </source>
</evidence>
<dbReference type="InterPro" id="IPR001752">
    <property type="entry name" value="Kinesin_motor_dom"/>
</dbReference>
<keyword evidence="4 10" id="KW-0175">Coiled coil</keyword>
<feature type="coiled-coil region" evidence="10">
    <location>
        <begin position="2390"/>
        <end position="2530"/>
    </location>
</feature>
<keyword evidence="5 9" id="KW-0505">Motor protein</keyword>